<feature type="transmembrane region" description="Helical" evidence="1">
    <location>
        <begin position="97"/>
        <end position="115"/>
    </location>
</feature>
<proteinExistence type="predicted"/>
<dbReference type="EMBL" id="JAAAMJ010000011">
    <property type="protein sequence ID" value="NDV87880.1"/>
    <property type="molecule type" value="Genomic_DNA"/>
</dbReference>
<gene>
    <name evidence="3" type="ORF">GTW51_14325</name>
</gene>
<keyword evidence="1" id="KW-0812">Transmembrane</keyword>
<feature type="transmembrane region" description="Helical" evidence="1">
    <location>
        <begin position="127"/>
        <end position="147"/>
    </location>
</feature>
<reference evidence="3 4" key="1">
    <citation type="submission" date="2020-01" db="EMBL/GenBank/DDBJ databases">
        <title>Genomes of bacteria type strains.</title>
        <authorList>
            <person name="Chen J."/>
            <person name="Zhu S."/>
            <person name="Chen J."/>
        </authorList>
    </citation>
    <scope>NUCLEOTIDE SEQUENCE [LARGE SCALE GENOMIC DNA]</scope>
    <source>
        <strain evidence="3 4">KCTC 52919</strain>
    </source>
</reference>
<feature type="domain" description="DUF2231" evidence="2">
    <location>
        <begin position="28"/>
        <end position="160"/>
    </location>
</feature>
<keyword evidence="1" id="KW-0472">Membrane</keyword>
<feature type="transmembrane region" description="Helical" evidence="1">
    <location>
        <begin position="36"/>
        <end position="55"/>
    </location>
</feature>
<keyword evidence="1" id="KW-1133">Transmembrane helix</keyword>
<sequence>MSKTESPVSPVMKQISEMDTSSAVAVAGHPIHAMSVHFPIALVIATLGCDVFYWWSGDEFWLRASVWSAGFAFCLGVAAGMAGTAELLLVRGIRKRAASWTHAIAAMMLLSIAGMNWGLRLVDPDAVLPLGLALSALASVFTGLAGWHGGKLILHHGVGIMVSDQE</sequence>
<accession>A0A6L9MK63</accession>
<protein>
    <submittedName>
        <fullName evidence="3">DUF2231 domain-containing protein</fullName>
    </submittedName>
</protein>
<dbReference type="RefSeq" id="WP_163044713.1">
    <property type="nucleotide sequence ID" value="NZ_JAAAMJ010000011.1"/>
</dbReference>
<evidence type="ECO:0000313" key="3">
    <source>
        <dbReference type="EMBL" id="NDV87880.1"/>
    </source>
</evidence>
<dbReference type="AlphaFoldDB" id="A0A6L9MK63"/>
<dbReference type="InterPro" id="IPR019251">
    <property type="entry name" value="DUF2231_TM"/>
</dbReference>
<evidence type="ECO:0000313" key="4">
    <source>
        <dbReference type="Proteomes" id="UP000476332"/>
    </source>
</evidence>
<evidence type="ECO:0000259" key="2">
    <source>
        <dbReference type="Pfam" id="PF09990"/>
    </source>
</evidence>
<dbReference type="Proteomes" id="UP000476332">
    <property type="component" value="Unassembled WGS sequence"/>
</dbReference>
<feature type="transmembrane region" description="Helical" evidence="1">
    <location>
        <begin position="67"/>
        <end position="90"/>
    </location>
</feature>
<organism evidence="3 4">
    <name type="scientific">Aurantimonas aggregata</name>
    <dbReference type="NCBI Taxonomy" id="2047720"/>
    <lineage>
        <taxon>Bacteria</taxon>
        <taxon>Pseudomonadati</taxon>
        <taxon>Pseudomonadota</taxon>
        <taxon>Alphaproteobacteria</taxon>
        <taxon>Hyphomicrobiales</taxon>
        <taxon>Aurantimonadaceae</taxon>
        <taxon>Aurantimonas</taxon>
    </lineage>
</organism>
<evidence type="ECO:0000256" key="1">
    <source>
        <dbReference type="SAM" id="Phobius"/>
    </source>
</evidence>
<name>A0A6L9MK63_9HYPH</name>
<comment type="caution">
    <text evidence="3">The sequence shown here is derived from an EMBL/GenBank/DDBJ whole genome shotgun (WGS) entry which is preliminary data.</text>
</comment>
<dbReference type="Pfam" id="PF09990">
    <property type="entry name" value="DUF2231"/>
    <property type="match status" value="1"/>
</dbReference>
<keyword evidence="4" id="KW-1185">Reference proteome</keyword>